<protein>
    <submittedName>
        <fullName evidence="9">MFS general substrate transporter</fullName>
    </submittedName>
</protein>
<keyword evidence="4 7" id="KW-1133">Transmembrane helix</keyword>
<evidence type="ECO:0000256" key="6">
    <source>
        <dbReference type="SAM" id="MobiDB-lite"/>
    </source>
</evidence>
<dbReference type="PROSITE" id="PS50850">
    <property type="entry name" value="MFS"/>
    <property type="match status" value="1"/>
</dbReference>
<feature type="transmembrane region" description="Helical" evidence="7">
    <location>
        <begin position="435"/>
        <end position="456"/>
    </location>
</feature>
<dbReference type="AlphaFoldDB" id="R7T2P8"/>
<dbReference type="InterPro" id="IPR011701">
    <property type="entry name" value="MFS"/>
</dbReference>
<keyword evidence="5 7" id="KW-0472">Membrane</keyword>
<keyword evidence="3 7" id="KW-0812">Transmembrane</keyword>
<feature type="transmembrane region" description="Helical" evidence="7">
    <location>
        <begin position="235"/>
        <end position="256"/>
    </location>
</feature>
<reference evidence="9 10" key="1">
    <citation type="journal article" date="2012" name="Science">
        <title>The Paleozoic origin of enzymatic lignin decomposition reconstructed from 31 fungal genomes.</title>
        <authorList>
            <person name="Floudas D."/>
            <person name="Binder M."/>
            <person name="Riley R."/>
            <person name="Barry K."/>
            <person name="Blanchette R.A."/>
            <person name="Henrissat B."/>
            <person name="Martinez A.T."/>
            <person name="Otillar R."/>
            <person name="Spatafora J.W."/>
            <person name="Yadav J.S."/>
            <person name="Aerts A."/>
            <person name="Benoit I."/>
            <person name="Boyd A."/>
            <person name="Carlson A."/>
            <person name="Copeland A."/>
            <person name="Coutinho P.M."/>
            <person name="de Vries R.P."/>
            <person name="Ferreira P."/>
            <person name="Findley K."/>
            <person name="Foster B."/>
            <person name="Gaskell J."/>
            <person name="Glotzer D."/>
            <person name="Gorecki P."/>
            <person name="Heitman J."/>
            <person name="Hesse C."/>
            <person name="Hori C."/>
            <person name="Igarashi K."/>
            <person name="Jurgens J.A."/>
            <person name="Kallen N."/>
            <person name="Kersten P."/>
            <person name="Kohler A."/>
            <person name="Kuees U."/>
            <person name="Kumar T.K.A."/>
            <person name="Kuo A."/>
            <person name="LaButti K."/>
            <person name="Larrondo L.F."/>
            <person name="Lindquist E."/>
            <person name="Ling A."/>
            <person name="Lombard V."/>
            <person name="Lucas S."/>
            <person name="Lundell T."/>
            <person name="Martin R."/>
            <person name="McLaughlin D.J."/>
            <person name="Morgenstern I."/>
            <person name="Morin E."/>
            <person name="Murat C."/>
            <person name="Nagy L.G."/>
            <person name="Nolan M."/>
            <person name="Ohm R.A."/>
            <person name="Patyshakuliyeva A."/>
            <person name="Rokas A."/>
            <person name="Ruiz-Duenas F.J."/>
            <person name="Sabat G."/>
            <person name="Salamov A."/>
            <person name="Samejima M."/>
            <person name="Schmutz J."/>
            <person name="Slot J.C."/>
            <person name="St John F."/>
            <person name="Stenlid J."/>
            <person name="Sun H."/>
            <person name="Sun S."/>
            <person name="Syed K."/>
            <person name="Tsang A."/>
            <person name="Wiebenga A."/>
            <person name="Young D."/>
            <person name="Pisabarro A."/>
            <person name="Eastwood D.C."/>
            <person name="Martin F."/>
            <person name="Cullen D."/>
            <person name="Grigoriev I.V."/>
            <person name="Hibbett D.S."/>
        </authorList>
    </citation>
    <scope>NUCLEOTIDE SEQUENCE [LARGE SCALE GENOMIC DNA]</scope>
    <source>
        <strain evidence="9 10">LYAD-421 SS1</strain>
    </source>
</reference>
<dbReference type="GO" id="GO:0016020">
    <property type="term" value="C:membrane"/>
    <property type="evidence" value="ECO:0007669"/>
    <property type="project" value="UniProtKB-SubCell"/>
</dbReference>
<sequence>MSLSDQVRPGRPGSIREEDVKLEDGPAVRESALSEGTFHQSQVGGKAVRKHFFSPPDATLADAVNRDADNVDFTDAEEKAVRRKIDLRVLTLVVSSYIFNQFDRTNIGNAHVIKAFNDNFGITNNNKWTLALSIFYVGYCQDCTPCSNAIGADVLPIGLLEMPANVLQRYIGANRFFFLSLTWWGLASLSFVYAKGYGGLLALRVLLGIGEAGYYAGMIYYLSFWYKRSELALRISLCMTGTLPGAIGGLLAFGLVRIQTKVLVGWQFLFLVEAIPTIFMALVTLLFLPSFPFSSSFLTPREKAIAQARLNRDHRPQSHGGMTGWEGFKAIVNDIHAWLLMIVYASFNVGVATISYFLPTLIRELGFSPLASQGLTVAPYAVGWLMVFFQAWHSDKTRDRGYHIMLSTAVSCIGYIVLAALATKGSGSNMIGGRYFALFLVVGGNYSLFPLVMSWAANVFSPTSKRGVGTAFIVSISNCVSIASPQVYFDADDNYQKGHAIAAGCLFASFLAAFALRTRLAHMNKKNADKRLAIAAEGASEKEAAGVERIEEIYDNDPRYVFMT</sequence>
<feature type="transmembrane region" description="Helical" evidence="7">
    <location>
        <begin position="370"/>
        <end position="392"/>
    </location>
</feature>
<feature type="domain" description="Major facilitator superfamily (MFS) profile" evidence="8">
    <location>
        <begin position="89"/>
        <end position="521"/>
    </location>
</feature>
<evidence type="ECO:0000256" key="3">
    <source>
        <dbReference type="ARBA" id="ARBA00022692"/>
    </source>
</evidence>
<dbReference type="EMBL" id="JH719408">
    <property type="protein sequence ID" value="EJF61832.1"/>
    <property type="molecule type" value="Genomic_DNA"/>
</dbReference>
<dbReference type="KEGG" id="dsq:DICSQDRAFT_161414"/>
<feature type="transmembrane region" description="Helical" evidence="7">
    <location>
        <begin position="200"/>
        <end position="223"/>
    </location>
</feature>
<evidence type="ECO:0000256" key="5">
    <source>
        <dbReference type="ARBA" id="ARBA00023136"/>
    </source>
</evidence>
<evidence type="ECO:0000256" key="4">
    <source>
        <dbReference type="ARBA" id="ARBA00022989"/>
    </source>
</evidence>
<feature type="transmembrane region" description="Helical" evidence="7">
    <location>
        <begin position="176"/>
        <end position="194"/>
    </location>
</feature>
<dbReference type="SUPFAM" id="SSF103473">
    <property type="entry name" value="MFS general substrate transporter"/>
    <property type="match status" value="1"/>
</dbReference>
<dbReference type="OrthoDB" id="2985014at2759"/>
<feature type="compositionally biased region" description="Basic and acidic residues" evidence="6">
    <location>
        <begin position="14"/>
        <end position="26"/>
    </location>
</feature>
<dbReference type="FunFam" id="1.20.1250.20:FF:000013">
    <property type="entry name" value="MFS general substrate transporter"/>
    <property type="match status" value="1"/>
</dbReference>
<dbReference type="PANTHER" id="PTHR43791:SF36">
    <property type="entry name" value="TRANSPORTER, PUTATIVE (AFU_ORTHOLOGUE AFUA_6G08340)-RELATED"/>
    <property type="match status" value="1"/>
</dbReference>
<dbReference type="PANTHER" id="PTHR43791">
    <property type="entry name" value="PERMEASE-RELATED"/>
    <property type="match status" value="1"/>
</dbReference>
<dbReference type="HOGENOM" id="CLU_001265_0_1_1"/>
<dbReference type="Pfam" id="PF07690">
    <property type="entry name" value="MFS_1"/>
    <property type="match status" value="1"/>
</dbReference>
<evidence type="ECO:0000256" key="7">
    <source>
        <dbReference type="SAM" id="Phobius"/>
    </source>
</evidence>
<organism evidence="9 10">
    <name type="scientific">Dichomitus squalens (strain LYAD-421)</name>
    <name type="common">Western red white-rot fungus</name>
    <dbReference type="NCBI Taxonomy" id="732165"/>
    <lineage>
        <taxon>Eukaryota</taxon>
        <taxon>Fungi</taxon>
        <taxon>Dikarya</taxon>
        <taxon>Basidiomycota</taxon>
        <taxon>Agaricomycotina</taxon>
        <taxon>Agaricomycetes</taxon>
        <taxon>Polyporales</taxon>
        <taxon>Polyporaceae</taxon>
        <taxon>Dichomitus</taxon>
    </lineage>
</organism>
<evidence type="ECO:0000259" key="8">
    <source>
        <dbReference type="PROSITE" id="PS50850"/>
    </source>
</evidence>
<proteinExistence type="predicted"/>
<evidence type="ECO:0000313" key="10">
    <source>
        <dbReference type="Proteomes" id="UP000053319"/>
    </source>
</evidence>
<gene>
    <name evidence="9" type="ORF">DICSQDRAFT_161414</name>
</gene>
<dbReference type="Proteomes" id="UP000053319">
    <property type="component" value="Unassembled WGS sequence"/>
</dbReference>
<accession>R7T2P8</accession>
<dbReference type="GO" id="GO:0022857">
    <property type="term" value="F:transmembrane transporter activity"/>
    <property type="evidence" value="ECO:0007669"/>
    <property type="project" value="InterPro"/>
</dbReference>
<dbReference type="InterPro" id="IPR036259">
    <property type="entry name" value="MFS_trans_sf"/>
</dbReference>
<feature type="transmembrane region" description="Helical" evidence="7">
    <location>
        <begin position="404"/>
        <end position="423"/>
    </location>
</feature>
<comment type="subcellular location">
    <subcellularLocation>
        <location evidence="1">Membrane</location>
        <topology evidence="1">Multi-pass membrane protein</topology>
    </subcellularLocation>
</comment>
<dbReference type="RefSeq" id="XP_007365533.1">
    <property type="nucleotide sequence ID" value="XM_007365471.1"/>
</dbReference>
<dbReference type="GeneID" id="18838081"/>
<evidence type="ECO:0000256" key="1">
    <source>
        <dbReference type="ARBA" id="ARBA00004141"/>
    </source>
</evidence>
<feature type="transmembrane region" description="Helical" evidence="7">
    <location>
        <begin position="268"/>
        <end position="288"/>
    </location>
</feature>
<dbReference type="OMA" id="CILEMPA"/>
<dbReference type="InterPro" id="IPR020846">
    <property type="entry name" value="MFS_dom"/>
</dbReference>
<feature type="region of interest" description="Disordered" evidence="6">
    <location>
        <begin position="1"/>
        <end position="26"/>
    </location>
</feature>
<feature type="transmembrane region" description="Helical" evidence="7">
    <location>
        <begin position="337"/>
        <end position="358"/>
    </location>
</feature>
<evidence type="ECO:0000256" key="2">
    <source>
        <dbReference type="ARBA" id="ARBA00022448"/>
    </source>
</evidence>
<name>R7T2P8_DICSQ</name>
<evidence type="ECO:0000313" key="9">
    <source>
        <dbReference type="EMBL" id="EJF61832.1"/>
    </source>
</evidence>
<dbReference type="Gene3D" id="1.20.1250.20">
    <property type="entry name" value="MFS general substrate transporter like domains"/>
    <property type="match status" value="2"/>
</dbReference>
<keyword evidence="2" id="KW-0813">Transport</keyword>
<feature type="transmembrane region" description="Helical" evidence="7">
    <location>
        <begin position="500"/>
        <end position="516"/>
    </location>
</feature>